<protein>
    <submittedName>
        <fullName evidence="1">Uncharacterized protein</fullName>
    </submittedName>
</protein>
<dbReference type="Proteomes" id="UP001207918">
    <property type="component" value="Unassembled WGS sequence"/>
</dbReference>
<accession>A0ABT3PKX3</accession>
<proteinExistence type="predicted"/>
<name>A0ABT3PKX3_9BACT</name>
<dbReference type="EMBL" id="JAGGJA010000004">
    <property type="protein sequence ID" value="MCW9706542.1"/>
    <property type="molecule type" value="Genomic_DNA"/>
</dbReference>
<dbReference type="RefSeq" id="WP_265765264.1">
    <property type="nucleotide sequence ID" value="NZ_JAGGJA010000004.1"/>
</dbReference>
<sequence length="73" mass="8395">MNSKGLAEAYPEKDFDGYLIEEVAPVLTEDDQIFSTSVFSKLNLAVMLSRYELENRGRFLERAMRLMNDKAIC</sequence>
<evidence type="ECO:0000313" key="1">
    <source>
        <dbReference type="EMBL" id="MCW9706542.1"/>
    </source>
</evidence>
<gene>
    <name evidence="1" type="ORF">J6I44_06730</name>
</gene>
<evidence type="ECO:0000313" key="2">
    <source>
        <dbReference type="Proteomes" id="UP001207918"/>
    </source>
</evidence>
<keyword evidence="2" id="KW-1185">Reference proteome</keyword>
<comment type="caution">
    <text evidence="1">The sequence shown here is derived from an EMBL/GenBank/DDBJ whole genome shotgun (WGS) entry which is preliminary data.</text>
</comment>
<organism evidence="1 2">
    <name type="scientific">Fodinibius salsisoli</name>
    <dbReference type="NCBI Taxonomy" id="2820877"/>
    <lineage>
        <taxon>Bacteria</taxon>
        <taxon>Pseudomonadati</taxon>
        <taxon>Balneolota</taxon>
        <taxon>Balneolia</taxon>
        <taxon>Balneolales</taxon>
        <taxon>Balneolaceae</taxon>
        <taxon>Fodinibius</taxon>
    </lineage>
</organism>
<reference evidence="1 2" key="1">
    <citation type="submission" date="2021-03" db="EMBL/GenBank/DDBJ databases">
        <title>Aliifodinibius sp. nov., a new bacterium isolated from saline soil.</title>
        <authorList>
            <person name="Galisteo C."/>
            <person name="De La Haba R."/>
            <person name="Sanchez-Porro C."/>
            <person name="Ventosa A."/>
        </authorList>
    </citation>
    <scope>NUCLEOTIDE SEQUENCE [LARGE SCALE GENOMIC DNA]</scope>
    <source>
        <strain evidence="1 2">1BSP15-2V2</strain>
    </source>
</reference>